<dbReference type="Pfam" id="PF17921">
    <property type="entry name" value="Integrase_H2C2"/>
    <property type="match status" value="1"/>
</dbReference>
<keyword evidence="5" id="KW-1185">Reference proteome</keyword>
<comment type="caution">
    <text evidence="4">The sequence shown here is derived from an EMBL/GenBank/DDBJ whole genome shotgun (WGS) entry which is preliminary data.</text>
</comment>
<dbReference type="GO" id="GO:0003676">
    <property type="term" value="F:nucleic acid binding"/>
    <property type="evidence" value="ECO:0007669"/>
    <property type="project" value="InterPro"/>
</dbReference>
<evidence type="ECO:0000259" key="3">
    <source>
        <dbReference type="PROSITE" id="PS50994"/>
    </source>
</evidence>
<dbReference type="PROSITE" id="PS50878">
    <property type="entry name" value="RT_POL"/>
    <property type="match status" value="1"/>
</dbReference>
<name>A0AAE0ZNB0_9GAST</name>
<keyword evidence="1" id="KW-0511">Multifunctional enzyme</keyword>
<feature type="domain" description="Reverse transcriptase" evidence="2">
    <location>
        <begin position="1"/>
        <end position="100"/>
    </location>
</feature>
<evidence type="ECO:0008006" key="6">
    <source>
        <dbReference type="Google" id="ProtNLM"/>
    </source>
</evidence>
<protein>
    <recommendedName>
        <fullName evidence="6">Integrase catalytic domain-containing protein</fullName>
    </recommendedName>
</protein>
<dbReference type="GO" id="GO:0015074">
    <property type="term" value="P:DNA integration"/>
    <property type="evidence" value="ECO:0007669"/>
    <property type="project" value="InterPro"/>
</dbReference>
<accession>A0AAE0ZNB0</accession>
<reference evidence="4" key="1">
    <citation type="journal article" date="2023" name="G3 (Bethesda)">
        <title>A reference genome for the long-term kleptoplast-retaining sea slug Elysia crispata morphotype clarki.</title>
        <authorList>
            <person name="Eastman K.E."/>
            <person name="Pendleton A.L."/>
            <person name="Shaikh M.A."/>
            <person name="Suttiyut T."/>
            <person name="Ogas R."/>
            <person name="Tomko P."/>
            <person name="Gavelis G."/>
            <person name="Widhalm J.R."/>
            <person name="Wisecaver J.H."/>
        </authorList>
    </citation>
    <scope>NUCLEOTIDE SEQUENCE</scope>
    <source>
        <strain evidence="4">ECLA1</strain>
    </source>
</reference>
<dbReference type="Proteomes" id="UP001283361">
    <property type="component" value="Unassembled WGS sequence"/>
</dbReference>
<dbReference type="SUPFAM" id="SSF53098">
    <property type="entry name" value="Ribonuclease H-like"/>
    <property type="match status" value="1"/>
</dbReference>
<feature type="domain" description="Integrase catalytic" evidence="3">
    <location>
        <begin position="338"/>
        <end position="527"/>
    </location>
</feature>
<dbReference type="Pfam" id="PF17919">
    <property type="entry name" value="RT_RNaseH_2"/>
    <property type="match status" value="1"/>
</dbReference>
<dbReference type="Gene3D" id="3.30.70.270">
    <property type="match status" value="2"/>
</dbReference>
<dbReference type="InterPro" id="IPR012337">
    <property type="entry name" value="RNaseH-like_sf"/>
</dbReference>
<proteinExistence type="predicted"/>
<gene>
    <name evidence="4" type="ORF">RRG08_010831</name>
</gene>
<evidence type="ECO:0000259" key="2">
    <source>
        <dbReference type="PROSITE" id="PS50878"/>
    </source>
</evidence>
<dbReference type="InterPro" id="IPR041588">
    <property type="entry name" value="Integrase_H2C2"/>
</dbReference>
<dbReference type="AlphaFoldDB" id="A0AAE0ZNB0"/>
<evidence type="ECO:0000313" key="5">
    <source>
        <dbReference type="Proteomes" id="UP001283361"/>
    </source>
</evidence>
<dbReference type="InterPro" id="IPR036397">
    <property type="entry name" value="RNaseH_sf"/>
</dbReference>
<dbReference type="Pfam" id="PF00078">
    <property type="entry name" value="RVT_1"/>
    <property type="match status" value="1"/>
</dbReference>
<dbReference type="GO" id="GO:0003824">
    <property type="term" value="F:catalytic activity"/>
    <property type="evidence" value="ECO:0007669"/>
    <property type="project" value="UniProtKB-KW"/>
</dbReference>
<dbReference type="InterPro" id="IPR050951">
    <property type="entry name" value="Retrovirus_Pol_polyprotein"/>
</dbReference>
<evidence type="ECO:0000313" key="4">
    <source>
        <dbReference type="EMBL" id="KAK3772323.1"/>
    </source>
</evidence>
<dbReference type="PANTHER" id="PTHR37984">
    <property type="entry name" value="PROTEIN CBG26694"/>
    <property type="match status" value="1"/>
</dbReference>
<dbReference type="InterPro" id="IPR001584">
    <property type="entry name" value="Integrase_cat-core"/>
</dbReference>
<dbReference type="SUPFAM" id="SSF56672">
    <property type="entry name" value="DNA/RNA polymerases"/>
    <property type="match status" value="1"/>
</dbReference>
<sequence length="697" mass="78643">MNSVLQDIDSAFVYLDDILLASSTEKEHLDDLKAVFRRLIDHGLVIRLKKYVIRCLFPGILGRQVSKKASSPTQAKVKVIQTLPQPSTVKELQEFLGMINFYHRFLFNIAATLSPLYGALKSFKPRQELVWSQEMKQAFLNGKTALANAVMLVHPCTDCHLALTSAALDGAVLEQFNKGHWQPLAFFSRQLRTTEIKYSSFDRQLLGIYLAIRHFRFMLEGRNFTFYRDHKPLVHAMAKTTELWSARQQRHLSSISEFSTEIAHVSGKNNIVADCLSCPRTTSAVSLGIDYIAMAKAQAACIDIEAYKTAFTGLEITNTRLNEQGPELVCDVSTGRTRPIVPPDFTRTVFDVVHNLSHPGVKATVKLVSDKFVLHGMRKHVSRWVKEYHHEAIPLRGITTPECVHALITGWIARFGVPGDISSDRGSQFTSSLWSETIARLEVKLHHTSAYHPQANGMIERFHRTLMTALKARLTGPNWVEEATWVLLWLRTKPKEDLGYSSAELVYGEPLIIPGGQIPSKSAKSMHDLLLNFRLNIPLYAPRPASHHTSALPYLSPSLSAAKHVYVRPPITHLLDPTCPHHCQPQNMSVKHVYVRPPITLLLCPTCLRLCQPQNMIVNVRRDGTKGPLQRPYSGLYAVLTPGDKTFLTDIGGRAERFSVDRIIQRFSIHFNRSYWLNLLHVVTLQPNRVIPHAAIH</sequence>
<dbReference type="InterPro" id="IPR043128">
    <property type="entry name" value="Rev_trsase/Diguanyl_cyclase"/>
</dbReference>
<dbReference type="InterPro" id="IPR043502">
    <property type="entry name" value="DNA/RNA_pol_sf"/>
</dbReference>
<dbReference type="FunFam" id="3.30.70.270:FF:000020">
    <property type="entry name" value="Transposon Tf2-6 polyprotein-like Protein"/>
    <property type="match status" value="1"/>
</dbReference>
<evidence type="ECO:0000256" key="1">
    <source>
        <dbReference type="ARBA" id="ARBA00023268"/>
    </source>
</evidence>
<dbReference type="PANTHER" id="PTHR37984:SF5">
    <property type="entry name" value="PROTEIN NYNRIN-LIKE"/>
    <property type="match status" value="1"/>
</dbReference>
<dbReference type="Gene3D" id="3.30.420.10">
    <property type="entry name" value="Ribonuclease H-like superfamily/Ribonuclease H"/>
    <property type="match status" value="1"/>
</dbReference>
<dbReference type="EMBL" id="JAWDGP010003634">
    <property type="protein sequence ID" value="KAK3772323.1"/>
    <property type="molecule type" value="Genomic_DNA"/>
</dbReference>
<dbReference type="PROSITE" id="PS50994">
    <property type="entry name" value="INTEGRASE"/>
    <property type="match status" value="1"/>
</dbReference>
<dbReference type="InterPro" id="IPR041577">
    <property type="entry name" value="RT_RNaseH_2"/>
</dbReference>
<dbReference type="CDD" id="cd09274">
    <property type="entry name" value="RNase_HI_RT_Ty3"/>
    <property type="match status" value="1"/>
</dbReference>
<organism evidence="4 5">
    <name type="scientific">Elysia crispata</name>
    <name type="common">lettuce slug</name>
    <dbReference type="NCBI Taxonomy" id="231223"/>
    <lineage>
        <taxon>Eukaryota</taxon>
        <taxon>Metazoa</taxon>
        <taxon>Spiralia</taxon>
        <taxon>Lophotrochozoa</taxon>
        <taxon>Mollusca</taxon>
        <taxon>Gastropoda</taxon>
        <taxon>Heterobranchia</taxon>
        <taxon>Euthyneura</taxon>
        <taxon>Panpulmonata</taxon>
        <taxon>Sacoglossa</taxon>
        <taxon>Placobranchoidea</taxon>
        <taxon>Plakobranchidae</taxon>
        <taxon>Elysia</taxon>
    </lineage>
</organism>
<dbReference type="InterPro" id="IPR000477">
    <property type="entry name" value="RT_dom"/>
</dbReference>